<dbReference type="InterPro" id="IPR000873">
    <property type="entry name" value="AMP-dep_synth/lig_dom"/>
</dbReference>
<dbReference type="PANTHER" id="PTHR43767">
    <property type="entry name" value="LONG-CHAIN-FATTY-ACID--COA LIGASE"/>
    <property type="match status" value="1"/>
</dbReference>
<dbReference type="InterPro" id="IPR050237">
    <property type="entry name" value="ATP-dep_AMP-bd_enzyme"/>
</dbReference>
<dbReference type="InterPro" id="IPR042099">
    <property type="entry name" value="ANL_N_sf"/>
</dbReference>
<dbReference type="Proteomes" id="UP000199636">
    <property type="component" value="Unassembled WGS sequence"/>
</dbReference>
<protein>
    <submittedName>
        <fullName evidence="3">Fatty-acyl-CoA synthase</fullName>
    </submittedName>
</protein>
<accession>A0A1G8N5D6</accession>
<evidence type="ECO:0000313" key="3">
    <source>
        <dbReference type="EMBL" id="SDI75511.1"/>
    </source>
</evidence>
<dbReference type="OrthoDB" id="9803968at2"/>
<dbReference type="Gene3D" id="3.40.50.12780">
    <property type="entry name" value="N-terminal domain of ligase-like"/>
    <property type="match status" value="1"/>
</dbReference>
<evidence type="ECO:0000259" key="1">
    <source>
        <dbReference type="Pfam" id="PF00501"/>
    </source>
</evidence>
<proteinExistence type="predicted"/>
<dbReference type="InterPro" id="IPR025110">
    <property type="entry name" value="AMP-bd_C"/>
</dbReference>
<sequence length="632" mass="69356">MTVQTLADITALERVPLADRHLAPSTYEALRRTAESVPEAPALSFVPHASDFKYIFDWNYAQLFAEITRAANAFHDLGIVPGEVLAFLLPNLPETHFTIWGGEAAGIVMAINPLLEAKQIASLLQSANASVVVTLAPTPGSDFWPNLAAQLDDLPGIRHVVWVSMEPYVSEQERAALSVMARRERELQSGVPIHDLRVLMDAQPGTHLKSGRRIRPEEHSSYFCTGGTTGLPKIAARTHGSEVFNTWAMAAHLQPRSSQVIFCGLPLFHVNGQLVTGLMPWTQGDHVILGTAQGYRDPEVIPNFWEMVEHFGINFFSGVPTVYSALLRCDPSTRELSSLRYALCGAAPMPVELFREFERRTGVRILEGYGLTEGACVSSVNPPYGERRVGSIGIRLAYQDMRAVILGPTGEYERDAHTDEVGVIAICGPNLFAGYLDESHNQGLWIEIEGQRWLNTGDLGRQDAEGYFWLTGRKKELIIRGGHNIDPKQIEEVLQAHPAVALAAAIGSPDAYSGEIPVAYVQLKPGLSCSGEELLAFASENISERAAVPKRVEVLNELPLTAVGKIFKPGLQQREVVCVVKREVANLGLPDIPVEAVQDNKRGLLVNIRAGTYQQTLAPVLGRYSLQIQWSE</sequence>
<dbReference type="PROSITE" id="PS00455">
    <property type="entry name" value="AMP_BINDING"/>
    <property type="match status" value="1"/>
</dbReference>
<dbReference type="InterPro" id="IPR045851">
    <property type="entry name" value="AMP-bd_C_sf"/>
</dbReference>
<gene>
    <name evidence="3" type="ORF">SAMN05216272_12014</name>
</gene>
<keyword evidence="4" id="KW-1185">Reference proteome</keyword>
<dbReference type="GO" id="GO:0016878">
    <property type="term" value="F:acid-thiol ligase activity"/>
    <property type="evidence" value="ECO:0007669"/>
    <property type="project" value="UniProtKB-ARBA"/>
</dbReference>
<organism evidence="3 4">
    <name type="scientific">Pseudomonas panipatensis</name>
    <dbReference type="NCBI Taxonomy" id="428992"/>
    <lineage>
        <taxon>Bacteria</taxon>
        <taxon>Pseudomonadati</taxon>
        <taxon>Pseudomonadota</taxon>
        <taxon>Gammaproteobacteria</taxon>
        <taxon>Pseudomonadales</taxon>
        <taxon>Pseudomonadaceae</taxon>
        <taxon>Pseudomonas</taxon>
    </lineage>
</organism>
<dbReference type="Pfam" id="PF00501">
    <property type="entry name" value="AMP-binding"/>
    <property type="match status" value="1"/>
</dbReference>
<dbReference type="EMBL" id="FNDS01000020">
    <property type="protein sequence ID" value="SDI75511.1"/>
    <property type="molecule type" value="Genomic_DNA"/>
</dbReference>
<dbReference type="Gene3D" id="3.30.300.30">
    <property type="match status" value="1"/>
</dbReference>
<dbReference type="NCBIfam" id="NF005714">
    <property type="entry name" value="PRK07529.1"/>
    <property type="match status" value="1"/>
</dbReference>
<dbReference type="PANTHER" id="PTHR43767:SF1">
    <property type="entry name" value="NONRIBOSOMAL PEPTIDE SYNTHASE PES1 (EUROFUNG)-RELATED"/>
    <property type="match status" value="1"/>
</dbReference>
<dbReference type="Pfam" id="PF13193">
    <property type="entry name" value="AMP-binding_C"/>
    <property type="match status" value="1"/>
</dbReference>
<name>A0A1G8N5D6_9PSED</name>
<feature type="domain" description="AMP-binding enzyme C-terminal" evidence="2">
    <location>
        <begin position="489"/>
        <end position="565"/>
    </location>
</feature>
<reference evidence="4" key="1">
    <citation type="submission" date="2016-10" db="EMBL/GenBank/DDBJ databases">
        <authorList>
            <person name="Varghese N."/>
            <person name="Submissions S."/>
        </authorList>
    </citation>
    <scope>NUCLEOTIDE SEQUENCE [LARGE SCALE GENOMIC DNA]</scope>
    <source>
        <strain evidence="4">CCM 7469</strain>
    </source>
</reference>
<dbReference type="SUPFAM" id="SSF56801">
    <property type="entry name" value="Acetyl-CoA synthetase-like"/>
    <property type="match status" value="1"/>
</dbReference>
<dbReference type="AlphaFoldDB" id="A0A1G8N5D6"/>
<dbReference type="RefSeq" id="WP_090268427.1">
    <property type="nucleotide sequence ID" value="NZ_FNDS01000020.1"/>
</dbReference>
<feature type="domain" description="AMP-dependent synthetase/ligase" evidence="1">
    <location>
        <begin position="31"/>
        <end position="436"/>
    </location>
</feature>
<dbReference type="STRING" id="428992.SAMN05216272_12014"/>
<dbReference type="InterPro" id="IPR020845">
    <property type="entry name" value="AMP-binding_CS"/>
</dbReference>
<evidence type="ECO:0000259" key="2">
    <source>
        <dbReference type="Pfam" id="PF13193"/>
    </source>
</evidence>
<evidence type="ECO:0000313" key="4">
    <source>
        <dbReference type="Proteomes" id="UP000199636"/>
    </source>
</evidence>